<sequence>MPLDRWIKDSEGLSTGDATAVARMRKQEPLLWERRIWMSLGWEAALRTLDFSCVAYRNFVVTYPLDQHDAFAGLTNHWDLSRVPGDHQGFNCCCFSEAVCGIIRRHRWWCAAASIFLWCLCDIGSRQEVPDFANKLASIDNLDSKPLKGLRVGLIQETIGEGVDAGVIQVVQSAASHLEQLGCVLSEISLPTFSLGLPAYYILASSEASSNLSRYDGIKVKMRILMGTYALSAGYYDAYYKNAQQVRTLIKKCFKEAMTDNDILISPAAPSATYKNRLTLTWPGFPALVVPCGYVDGGPSGLPVGLQMMITAPFREVSLFFR</sequence>
<dbReference type="AlphaFoldDB" id="A0A835S591"/>
<organism evidence="2 3">
    <name type="scientific">Vanilla planifolia</name>
    <name type="common">Vanilla</name>
    <dbReference type="NCBI Taxonomy" id="51239"/>
    <lineage>
        <taxon>Eukaryota</taxon>
        <taxon>Viridiplantae</taxon>
        <taxon>Streptophyta</taxon>
        <taxon>Embryophyta</taxon>
        <taxon>Tracheophyta</taxon>
        <taxon>Spermatophyta</taxon>
        <taxon>Magnoliopsida</taxon>
        <taxon>Liliopsida</taxon>
        <taxon>Asparagales</taxon>
        <taxon>Orchidaceae</taxon>
        <taxon>Vanilloideae</taxon>
        <taxon>Vanilleae</taxon>
        <taxon>Vanilla</taxon>
    </lineage>
</organism>
<evidence type="ECO:0000313" key="2">
    <source>
        <dbReference type="EMBL" id="KAG0497697.1"/>
    </source>
</evidence>
<dbReference type="InterPro" id="IPR023631">
    <property type="entry name" value="Amidase_dom"/>
</dbReference>
<dbReference type="SUPFAM" id="SSF75304">
    <property type="entry name" value="Amidase signature (AS) enzymes"/>
    <property type="match status" value="1"/>
</dbReference>
<dbReference type="Gene3D" id="3.90.1300.10">
    <property type="entry name" value="Amidase signature (AS) domain"/>
    <property type="match status" value="1"/>
</dbReference>
<proteinExistence type="predicted"/>
<gene>
    <name evidence="2" type="ORF">HPP92_002388</name>
</gene>
<feature type="domain" description="Amidase" evidence="1">
    <location>
        <begin position="134"/>
        <end position="316"/>
    </location>
</feature>
<dbReference type="Pfam" id="PF01425">
    <property type="entry name" value="Amidase"/>
    <property type="match status" value="1"/>
</dbReference>
<dbReference type="GO" id="GO:0050567">
    <property type="term" value="F:glutaminyl-tRNA synthase (glutamine-hydrolyzing) activity"/>
    <property type="evidence" value="ECO:0007669"/>
    <property type="project" value="TreeGrafter"/>
</dbReference>
<dbReference type="Proteomes" id="UP000636800">
    <property type="component" value="Chromosome 1"/>
</dbReference>
<accession>A0A835S591</accession>
<name>A0A835S591_VANPL</name>
<dbReference type="PANTHER" id="PTHR11895">
    <property type="entry name" value="TRANSAMIDASE"/>
    <property type="match status" value="1"/>
</dbReference>
<keyword evidence="3" id="KW-1185">Reference proteome</keyword>
<evidence type="ECO:0000259" key="1">
    <source>
        <dbReference type="Pfam" id="PF01425"/>
    </source>
</evidence>
<dbReference type="InterPro" id="IPR000120">
    <property type="entry name" value="Amidase"/>
</dbReference>
<comment type="caution">
    <text evidence="2">The sequence shown here is derived from an EMBL/GenBank/DDBJ whole genome shotgun (WGS) entry which is preliminary data.</text>
</comment>
<protein>
    <recommendedName>
        <fullName evidence="1">Amidase domain-containing protein</fullName>
    </recommendedName>
</protein>
<dbReference type="PANTHER" id="PTHR11895:SF7">
    <property type="entry name" value="GLUTAMYL-TRNA(GLN) AMIDOTRANSFERASE SUBUNIT A, MITOCHONDRIAL"/>
    <property type="match status" value="1"/>
</dbReference>
<dbReference type="InterPro" id="IPR036928">
    <property type="entry name" value="AS_sf"/>
</dbReference>
<dbReference type="EMBL" id="JADCNL010000001">
    <property type="protein sequence ID" value="KAG0497697.1"/>
    <property type="molecule type" value="Genomic_DNA"/>
</dbReference>
<evidence type="ECO:0000313" key="3">
    <source>
        <dbReference type="Proteomes" id="UP000636800"/>
    </source>
</evidence>
<reference evidence="2 3" key="1">
    <citation type="journal article" date="2020" name="Nat. Food">
        <title>A phased Vanilla planifolia genome enables genetic improvement of flavour and production.</title>
        <authorList>
            <person name="Hasing T."/>
            <person name="Tang H."/>
            <person name="Brym M."/>
            <person name="Khazi F."/>
            <person name="Huang T."/>
            <person name="Chambers A.H."/>
        </authorList>
    </citation>
    <scope>NUCLEOTIDE SEQUENCE [LARGE SCALE GENOMIC DNA]</scope>
    <source>
        <tissue evidence="2">Leaf</tissue>
    </source>
</reference>